<evidence type="ECO:0000313" key="4">
    <source>
        <dbReference type="Proteomes" id="UP000032633"/>
    </source>
</evidence>
<evidence type="ECO:0000313" key="3">
    <source>
        <dbReference type="EMBL" id="AJY76289.1"/>
    </source>
</evidence>
<organism evidence="3 4">
    <name type="scientific">Paenibacillus beijingensis</name>
    <dbReference type="NCBI Taxonomy" id="1126833"/>
    <lineage>
        <taxon>Bacteria</taxon>
        <taxon>Bacillati</taxon>
        <taxon>Bacillota</taxon>
        <taxon>Bacilli</taxon>
        <taxon>Bacillales</taxon>
        <taxon>Paenibacillaceae</taxon>
        <taxon>Paenibacillus</taxon>
    </lineage>
</organism>
<dbReference type="NCBIfam" id="TIGR02867">
    <property type="entry name" value="spore_II_P"/>
    <property type="match status" value="1"/>
</dbReference>
<keyword evidence="4" id="KW-1185">Reference proteome</keyword>
<dbReference type="PATRIC" id="fig|1126833.4.peg.4212"/>
<dbReference type="AlphaFoldDB" id="A0A0D5NLT6"/>
<sequence length="450" mass="47864">MKRILVTLNLGRRSIRLRQLLVTGRMFALLSICSMLVVIIVGSASIIHQRTASSPLSSMKGFAAAVSDAFFADMLGMEMPAFQSGDRTDSFSGKQIASFLIRLLTDINPGDPRSLLAGGLPALDDESATLLRGGIGADSSVGPEDNEPIVPDNGVADGDGAIGEPEQGGNAVADGQTDGEDDHGDEPAQQGEDGNNDGTAGDKPGSDGQPADSEGDGAEQNGNGGTGQSGIPTTGGRKVVFIYHSHSRESWTTVLGDGSGEPSSATKNISLVGKRLADKLEQNGIGAMHSSTDYPSVIKGFKWAYSYKYSKKTVQEAMAADQDLQFFFDIHRDSQKRKYTTTKIGGKDYAQVYFIIGHKNPNWEKNEAFATKIHNALEQKYPGLSRGIWGKTSANGNGEYNQSLAPDSVLIEIGGIDNTLEESYRTADVMAQVIADIYWENEKVSAAGGK</sequence>
<keyword evidence="2" id="KW-1133">Transmembrane helix</keyword>
<protein>
    <submittedName>
        <fullName evidence="3">Stage II sporulation protein P</fullName>
    </submittedName>
</protein>
<keyword evidence="2" id="KW-0472">Membrane</keyword>
<evidence type="ECO:0000256" key="2">
    <source>
        <dbReference type="SAM" id="Phobius"/>
    </source>
</evidence>
<dbReference type="HOGENOM" id="CLU_040895_3_0_9"/>
<dbReference type="EMBL" id="CP011058">
    <property type="protein sequence ID" value="AJY76289.1"/>
    <property type="molecule type" value="Genomic_DNA"/>
</dbReference>
<name>A0A0D5NLT6_9BACL</name>
<accession>A0A0D5NLT6</accession>
<dbReference type="SUPFAM" id="SSF53187">
    <property type="entry name" value="Zn-dependent exopeptidases"/>
    <property type="match status" value="1"/>
</dbReference>
<evidence type="ECO:0000256" key="1">
    <source>
        <dbReference type="SAM" id="MobiDB-lite"/>
    </source>
</evidence>
<reference evidence="3 4" key="1">
    <citation type="journal article" date="2015" name="J. Biotechnol.">
        <title>Complete genome sequence of Paenibacillus beijingensis 7188(T) (=DSM 24997(T)), a novel rhizobacterium from jujube garden soil.</title>
        <authorList>
            <person name="Kwak Y."/>
            <person name="Shin J.H."/>
        </authorList>
    </citation>
    <scope>NUCLEOTIDE SEQUENCE [LARGE SCALE GENOMIC DNA]</scope>
    <source>
        <strain evidence="3 4">DSM 24997</strain>
    </source>
</reference>
<feature type="region of interest" description="Disordered" evidence="1">
    <location>
        <begin position="134"/>
        <end position="235"/>
    </location>
</feature>
<dbReference type="STRING" id="1126833.VN24_19135"/>
<dbReference type="KEGG" id="pbj:VN24_19135"/>
<proteinExistence type="predicted"/>
<dbReference type="Pfam" id="PF07454">
    <property type="entry name" value="SpoIIP"/>
    <property type="match status" value="1"/>
</dbReference>
<dbReference type="Gene3D" id="3.40.630.40">
    <property type="entry name" value="Zn-dependent exopeptidases"/>
    <property type="match status" value="1"/>
</dbReference>
<dbReference type="OrthoDB" id="1633470at2"/>
<dbReference type="InterPro" id="IPR010897">
    <property type="entry name" value="Spore_II_P"/>
</dbReference>
<dbReference type="Proteomes" id="UP000032633">
    <property type="component" value="Chromosome"/>
</dbReference>
<dbReference type="RefSeq" id="WP_045671717.1">
    <property type="nucleotide sequence ID" value="NZ_CP011058.1"/>
</dbReference>
<reference evidence="4" key="2">
    <citation type="submission" date="2015-03" db="EMBL/GenBank/DDBJ databases">
        <title>Genome sequence of Paenibacillus beijingensis strain DSM 24997T.</title>
        <authorList>
            <person name="Kwak Y."/>
            <person name="Shin J.-H."/>
        </authorList>
    </citation>
    <scope>NUCLEOTIDE SEQUENCE [LARGE SCALE GENOMIC DNA]</scope>
    <source>
        <strain evidence="4">DSM 24997</strain>
    </source>
</reference>
<keyword evidence="2" id="KW-0812">Transmembrane</keyword>
<feature type="transmembrane region" description="Helical" evidence="2">
    <location>
        <begin position="20"/>
        <end position="47"/>
    </location>
</feature>
<gene>
    <name evidence="3" type="ORF">VN24_19135</name>
</gene>